<evidence type="ECO:0000256" key="2">
    <source>
        <dbReference type="ARBA" id="ARBA00022448"/>
    </source>
</evidence>
<gene>
    <name evidence="5" type="ORF">ACFQRG_03680</name>
</gene>
<dbReference type="PANTHER" id="PTHR30061">
    <property type="entry name" value="MALTOSE-BINDING PERIPLASMIC PROTEIN"/>
    <property type="match status" value="1"/>
</dbReference>
<name>A0ABW2PRN5_9BACL</name>
<dbReference type="RefSeq" id="WP_380963724.1">
    <property type="nucleotide sequence ID" value="NZ_JBHTCO010000004.1"/>
</dbReference>
<evidence type="ECO:0000313" key="5">
    <source>
        <dbReference type="EMBL" id="MFC7392072.1"/>
    </source>
</evidence>
<comment type="similarity">
    <text evidence="1">Belongs to the bacterial solute-binding protein 1 family.</text>
</comment>
<dbReference type="Gene3D" id="3.40.190.10">
    <property type="entry name" value="Periplasmic binding protein-like II"/>
    <property type="match status" value="1"/>
</dbReference>
<comment type="caution">
    <text evidence="5">The sequence shown here is derived from an EMBL/GenBank/DDBJ whole genome shotgun (WGS) entry which is preliminary data.</text>
</comment>
<evidence type="ECO:0000256" key="1">
    <source>
        <dbReference type="ARBA" id="ARBA00008520"/>
    </source>
</evidence>
<dbReference type="EMBL" id="JBHTCO010000004">
    <property type="protein sequence ID" value="MFC7392072.1"/>
    <property type="molecule type" value="Genomic_DNA"/>
</dbReference>
<reference evidence="6" key="1">
    <citation type="journal article" date="2019" name="Int. J. Syst. Evol. Microbiol.">
        <title>The Global Catalogue of Microorganisms (GCM) 10K type strain sequencing project: providing services to taxonomists for standard genome sequencing and annotation.</title>
        <authorList>
            <consortium name="The Broad Institute Genomics Platform"/>
            <consortium name="The Broad Institute Genome Sequencing Center for Infectious Disease"/>
            <person name="Wu L."/>
            <person name="Ma J."/>
        </authorList>
    </citation>
    <scope>NUCLEOTIDE SEQUENCE [LARGE SCALE GENOMIC DNA]</scope>
    <source>
        <strain evidence="6">CGMCC 1.16305</strain>
    </source>
</reference>
<organism evidence="5 6">
    <name type="scientific">Scopulibacillus cellulosilyticus</name>
    <dbReference type="NCBI Taxonomy" id="2665665"/>
    <lineage>
        <taxon>Bacteria</taxon>
        <taxon>Bacillati</taxon>
        <taxon>Bacillota</taxon>
        <taxon>Bacilli</taxon>
        <taxon>Bacillales</taxon>
        <taxon>Sporolactobacillaceae</taxon>
        <taxon>Scopulibacillus</taxon>
    </lineage>
</organism>
<evidence type="ECO:0000313" key="6">
    <source>
        <dbReference type="Proteomes" id="UP001596505"/>
    </source>
</evidence>
<sequence length="418" mass="46971">MKKVYLIIMGIFLLVLVSACSNSESSSGSAKVTLRYGIWDKNQKPAMQKIVDEFHKTHPNINVKIEVTPFNQYFTKLETAATGNTLPDVFWMNGPNFLEYASNDMLLPINDLVKKSEVNMRNYPKSLVDLYTYKGTACGVPKDYDTIALYYNKKLFDEAKVPYPDKTWDWAKLQEAAKKLTNKDKGVWGIAAMLNNQQNFYNTIYQNGGYVISDDKTKSGYDQPATIGGLKFWVDLIKDGSSPTNAQMTETSPDQMFESGKVAMIYDGSWMQTEFKHNEYTKDKVDVAPLPKGKKQATIIHGLANVISKNTQHKKEAQEFLAFLGSKKAALIQAKSGTVIPAYNGTQEAWVKSNPNVNLKVFIDSAKYAVPLPSSKDTTTWWDDETNILNKAWSLEMPVDKAAKKLAEKMNKDLAGEH</sequence>
<dbReference type="Pfam" id="PF01547">
    <property type="entry name" value="SBP_bac_1"/>
    <property type="match status" value="1"/>
</dbReference>
<keyword evidence="3 4" id="KW-0732">Signal</keyword>
<proteinExistence type="inferred from homology"/>
<protein>
    <submittedName>
        <fullName evidence="5">ABC transporter substrate-binding protein</fullName>
    </submittedName>
</protein>
<feature type="signal peptide" evidence="4">
    <location>
        <begin position="1"/>
        <end position="19"/>
    </location>
</feature>
<dbReference type="InterPro" id="IPR006059">
    <property type="entry name" value="SBP"/>
</dbReference>
<accession>A0ABW2PRN5</accession>
<evidence type="ECO:0000256" key="3">
    <source>
        <dbReference type="ARBA" id="ARBA00022729"/>
    </source>
</evidence>
<dbReference type="PROSITE" id="PS51257">
    <property type="entry name" value="PROKAR_LIPOPROTEIN"/>
    <property type="match status" value="1"/>
</dbReference>
<keyword evidence="6" id="KW-1185">Reference proteome</keyword>
<dbReference type="SUPFAM" id="SSF53850">
    <property type="entry name" value="Periplasmic binding protein-like II"/>
    <property type="match status" value="1"/>
</dbReference>
<dbReference type="PANTHER" id="PTHR30061:SF50">
    <property type="entry name" value="MALTOSE_MALTODEXTRIN-BINDING PERIPLASMIC PROTEIN"/>
    <property type="match status" value="1"/>
</dbReference>
<evidence type="ECO:0000256" key="4">
    <source>
        <dbReference type="SAM" id="SignalP"/>
    </source>
</evidence>
<keyword evidence="2" id="KW-0813">Transport</keyword>
<dbReference type="CDD" id="cd13585">
    <property type="entry name" value="PBP2_TMBP_like"/>
    <property type="match status" value="1"/>
</dbReference>
<dbReference type="Proteomes" id="UP001596505">
    <property type="component" value="Unassembled WGS sequence"/>
</dbReference>
<feature type="chain" id="PRO_5046400350" evidence="4">
    <location>
        <begin position="20"/>
        <end position="418"/>
    </location>
</feature>